<sequence>YSIDNNTMLHVMLDVFKDEDENFLKMLSCRQGQTEGDVIIVFVLITDKHVYLLDYKTATKKFIIQSFIAYQDIDFIVHSINYQFVNIVCRNKRNQFWLTTGDEVLSRLIVDTMCEAVDASELKIRKLAVFDDATTQKICLKKYITQECHCEESEATQEIYSLVYWEDPHSRQVKTESSSKEGKLLQKVKDPYKGPVWKPVYVVLRDGILCIFKSKSDSKPEGYLRMGGDQCVGCRRSQSSEKHHSMEIVVSKGDSLLLAASDNAEMCDWLMCMCRAVSEGMQDDGTPFSCLPCCTVVTSNKVLMCHEDVQTSFFRTLGSANIEDVTGIILDPEDTTYCLLEFDSQDTSISSEEWVLYFNSSKEKEKFSTALSACWKKQFQVELPLNSFYNITLQKRCQETSKILHNSLKL</sequence>
<name>V3ZFM6_LOTGI</name>
<comment type="subcellular location">
    <subcellularLocation>
        <location evidence="1">Cytoplasm</location>
    </subcellularLocation>
</comment>
<dbReference type="PROSITE" id="PS50003">
    <property type="entry name" value="PH_DOMAIN"/>
    <property type="match status" value="1"/>
</dbReference>
<dbReference type="GO" id="GO:0032880">
    <property type="term" value="P:regulation of protein localization"/>
    <property type="evidence" value="ECO:0007669"/>
    <property type="project" value="TreeGrafter"/>
</dbReference>
<dbReference type="SUPFAM" id="SSF50729">
    <property type="entry name" value="PH domain-like"/>
    <property type="match status" value="1"/>
</dbReference>
<dbReference type="CTD" id="20232334"/>
<dbReference type="Pfam" id="PF00169">
    <property type="entry name" value="PH"/>
    <property type="match status" value="1"/>
</dbReference>
<evidence type="ECO:0000256" key="1">
    <source>
        <dbReference type="ARBA" id="ARBA00004496"/>
    </source>
</evidence>
<dbReference type="RefSeq" id="XP_009059432.1">
    <property type="nucleotide sequence ID" value="XM_009061184.1"/>
</dbReference>
<gene>
    <name evidence="4" type="ORF">LOTGIDRAFT_124124</name>
</gene>
<dbReference type="STRING" id="225164.V3ZFM6"/>
<dbReference type="EMBL" id="KB202518">
    <property type="protein sequence ID" value="ESO89963.1"/>
    <property type="molecule type" value="Genomic_DNA"/>
</dbReference>
<dbReference type="AlphaFoldDB" id="V3ZFM6"/>
<keyword evidence="2" id="KW-0963">Cytoplasm</keyword>
<dbReference type="InterPro" id="IPR053015">
    <property type="entry name" value="PH_domain-containing_M2"/>
</dbReference>
<accession>V3ZFM6</accession>
<dbReference type="Gene3D" id="2.30.29.30">
    <property type="entry name" value="Pleckstrin-homology domain (PH domain)/Phosphotyrosine-binding domain (PTB)"/>
    <property type="match status" value="1"/>
</dbReference>
<feature type="domain" description="PH" evidence="3">
    <location>
        <begin position="177"/>
        <end position="278"/>
    </location>
</feature>
<dbReference type="Proteomes" id="UP000030746">
    <property type="component" value="Unassembled WGS sequence"/>
</dbReference>
<dbReference type="PANTHER" id="PTHR46556:SF1">
    <property type="entry name" value="PLECKSTRIN HOMOLOGY DOMAIN-CONTAINING FAMILY M MEMBER 2"/>
    <property type="match status" value="1"/>
</dbReference>
<dbReference type="InterPro" id="IPR011993">
    <property type="entry name" value="PH-like_dom_sf"/>
</dbReference>
<dbReference type="OMA" id="HTHNTHW"/>
<dbReference type="GO" id="GO:0032418">
    <property type="term" value="P:lysosome localization"/>
    <property type="evidence" value="ECO:0007669"/>
    <property type="project" value="TreeGrafter"/>
</dbReference>
<dbReference type="SMART" id="SM00233">
    <property type="entry name" value="PH"/>
    <property type="match status" value="1"/>
</dbReference>
<dbReference type="Pfam" id="PF23142">
    <property type="entry name" value="PH_PLEKHM2"/>
    <property type="match status" value="1"/>
</dbReference>
<organism evidence="4 5">
    <name type="scientific">Lottia gigantea</name>
    <name type="common">Giant owl limpet</name>
    <dbReference type="NCBI Taxonomy" id="225164"/>
    <lineage>
        <taxon>Eukaryota</taxon>
        <taxon>Metazoa</taxon>
        <taxon>Spiralia</taxon>
        <taxon>Lophotrochozoa</taxon>
        <taxon>Mollusca</taxon>
        <taxon>Gastropoda</taxon>
        <taxon>Patellogastropoda</taxon>
        <taxon>Lottioidea</taxon>
        <taxon>Lottiidae</taxon>
        <taxon>Lottia</taxon>
    </lineage>
</organism>
<evidence type="ECO:0000313" key="4">
    <source>
        <dbReference type="EMBL" id="ESO89963.1"/>
    </source>
</evidence>
<reference evidence="4 5" key="1">
    <citation type="journal article" date="2013" name="Nature">
        <title>Insights into bilaterian evolution from three spiralian genomes.</title>
        <authorList>
            <person name="Simakov O."/>
            <person name="Marletaz F."/>
            <person name="Cho S.J."/>
            <person name="Edsinger-Gonzales E."/>
            <person name="Havlak P."/>
            <person name="Hellsten U."/>
            <person name="Kuo D.H."/>
            <person name="Larsson T."/>
            <person name="Lv J."/>
            <person name="Arendt D."/>
            <person name="Savage R."/>
            <person name="Osoegawa K."/>
            <person name="de Jong P."/>
            <person name="Grimwood J."/>
            <person name="Chapman J.A."/>
            <person name="Shapiro H."/>
            <person name="Aerts A."/>
            <person name="Otillar R.P."/>
            <person name="Terry A.Y."/>
            <person name="Boore J.L."/>
            <person name="Grigoriev I.V."/>
            <person name="Lindberg D.R."/>
            <person name="Seaver E.C."/>
            <person name="Weisblat D.A."/>
            <person name="Putnam N.H."/>
            <person name="Rokhsar D.S."/>
        </authorList>
    </citation>
    <scope>NUCLEOTIDE SEQUENCE [LARGE SCALE GENOMIC DNA]</scope>
</reference>
<dbReference type="OrthoDB" id="9983817at2759"/>
<evidence type="ECO:0000259" key="3">
    <source>
        <dbReference type="PROSITE" id="PS50003"/>
    </source>
</evidence>
<dbReference type="GO" id="GO:0019894">
    <property type="term" value="F:kinesin binding"/>
    <property type="evidence" value="ECO:0007669"/>
    <property type="project" value="TreeGrafter"/>
</dbReference>
<evidence type="ECO:0000313" key="5">
    <source>
        <dbReference type="Proteomes" id="UP000030746"/>
    </source>
</evidence>
<keyword evidence="5" id="KW-1185">Reference proteome</keyword>
<feature type="non-terminal residue" evidence="4">
    <location>
        <position position="1"/>
    </location>
</feature>
<dbReference type="HOGENOM" id="CLU_671895_0_0_1"/>
<dbReference type="GeneID" id="20232334"/>
<protein>
    <recommendedName>
        <fullName evidence="3">PH domain-containing protein</fullName>
    </recommendedName>
</protein>
<dbReference type="KEGG" id="lgi:LOTGIDRAFT_124124"/>
<dbReference type="InterPro" id="IPR001849">
    <property type="entry name" value="PH_domain"/>
</dbReference>
<dbReference type="GO" id="GO:0007030">
    <property type="term" value="P:Golgi organization"/>
    <property type="evidence" value="ECO:0007669"/>
    <property type="project" value="TreeGrafter"/>
</dbReference>
<dbReference type="GO" id="GO:0010008">
    <property type="term" value="C:endosome membrane"/>
    <property type="evidence" value="ECO:0007669"/>
    <property type="project" value="TreeGrafter"/>
</dbReference>
<dbReference type="PANTHER" id="PTHR46556">
    <property type="entry name" value="PLECKSTRIN HOMOLOGY DOMAIN-CONTAINING FAMILY M MEMBER 2"/>
    <property type="match status" value="1"/>
</dbReference>
<proteinExistence type="predicted"/>
<dbReference type="InterPro" id="IPR057288">
    <property type="entry name" value="PH_PLEKHM2"/>
</dbReference>
<evidence type="ECO:0000256" key="2">
    <source>
        <dbReference type="ARBA" id="ARBA00022490"/>
    </source>
</evidence>